<dbReference type="GO" id="GO:0022857">
    <property type="term" value="F:transmembrane transporter activity"/>
    <property type="evidence" value="ECO:0007669"/>
    <property type="project" value="InterPro"/>
</dbReference>
<protein>
    <submittedName>
        <fullName evidence="9">MFS transporter</fullName>
    </submittedName>
</protein>
<keyword evidence="3" id="KW-1003">Cell membrane</keyword>
<comment type="subcellular location">
    <subcellularLocation>
        <location evidence="1">Cell membrane</location>
        <topology evidence="1">Multi-pass membrane protein</topology>
    </subcellularLocation>
</comment>
<dbReference type="Proteomes" id="UP000030401">
    <property type="component" value="Unassembled WGS sequence"/>
</dbReference>
<reference evidence="9 10" key="1">
    <citation type="submission" date="2013-08" db="EMBL/GenBank/DDBJ databases">
        <authorList>
            <person name="Huang J."/>
            <person name="Wang G."/>
        </authorList>
    </citation>
    <scope>NUCLEOTIDE SEQUENCE [LARGE SCALE GENOMIC DNA]</scope>
    <source>
        <strain evidence="9 10">JSM 072002</strain>
    </source>
</reference>
<keyword evidence="4 7" id="KW-0812">Transmembrane</keyword>
<dbReference type="RefSeq" id="WP_036832490.1">
    <property type="nucleotide sequence ID" value="NZ_AVPG01000003.1"/>
</dbReference>
<dbReference type="InterPro" id="IPR005829">
    <property type="entry name" value="Sugar_transporter_CS"/>
</dbReference>
<evidence type="ECO:0000256" key="7">
    <source>
        <dbReference type="SAM" id="Phobius"/>
    </source>
</evidence>
<evidence type="ECO:0000256" key="5">
    <source>
        <dbReference type="ARBA" id="ARBA00022989"/>
    </source>
</evidence>
<evidence type="ECO:0000313" key="10">
    <source>
        <dbReference type="Proteomes" id="UP000030401"/>
    </source>
</evidence>
<name>A0A0A5HX04_9BACI</name>
<sequence length="392" mass="43517">MERKNFRLIVLISLVSISGFTQGMLLPLIAIILEQIGVASSVNGLHATSLYIGVLITSPFMEKPLRKFGYKPLILIGGLLVIFSLSLFPFWQSLGLWFMLRMFVGIGDHMLHFSTQTWITASSPIHKRGRNIAIYGMSFGLGFTLGPLMTRLLEVHQALPFLVASILSLIVWSFMFFIRNEIPEEEETYSPTSSSMKRFASAWKYAWVAFLPPFGFGFLEASLHSSFPVYGMRIGYDVNTLSFLIPTFAAGSLISQLPLGMLSDRIGRKKVLVTVIFLGIICFFLASLFEHSLVALLLLFTLAGLCVGSIYSLGISYMTDILPKHLLPAGNIMCGITFSIGSIIGPYIGGLYIEQFPNASFFHVITGMLLLIVVPMMIKKQPKLEMHKLSTS</sequence>
<evidence type="ECO:0000256" key="1">
    <source>
        <dbReference type="ARBA" id="ARBA00004651"/>
    </source>
</evidence>
<feature type="transmembrane region" description="Helical" evidence="7">
    <location>
        <begin position="239"/>
        <end position="259"/>
    </location>
</feature>
<dbReference type="Pfam" id="PF07690">
    <property type="entry name" value="MFS_1"/>
    <property type="match status" value="1"/>
</dbReference>
<feature type="transmembrane region" description="Helical" evidence="7">
    <location>
        <begin position="326"/>
        <end position="348"/>
    </location>
</feature>
<feature type="transmembrane region" description="Helical" evidence="7">
    <location>
        <begin position="360"/>
        <end position="378"/>
    </location>
</feature>
<feature type="transmembrane region" description="Helical" evidence="7">
    <location>
        <begin position="68"/>
        <end position="88"/>
    </location>
</feature>
<evidence type="ECO:0000256" key="2">
    <source>
        <dbReference type="ARBA" id="ARBA00022448"/>
    </source>
</evidence>
<dbReference type="InterPro" id="IPR036259">
    <property type="entry name" value="MFS_trans_sf"/>
</dbReference>
<feature type="domain" description="Major facilitator superfamily (MFS) profile" evidence="8">
    <location>
        <begin position="7"/>
        <end position="383"/>
    </location>
</feature>
<dbReference type="Gene3D" id="1.20.1250.20">
    <property type="entry name" value="MFS general substrate transporter like domains"/>
    <property type="match status" value="2"/>
</dbReference>
<feature type="transmembrane region" description="Helical" evidence="7">
    <location>
        <begin position="271"/>
        <end position="289"/>
    </location>
</feature>
<evidence type="ECO:0000313" key="9">
    <source>
        <dbReference type="EMBL" id="KGX88167.1"/>
    </source>
</evidence>
<feature type="transmembrane region" description="Helical" evidence="7">
    <location>
        <begin position="7"/>
        <end position="32"/>
    </location>
</feature>
<evidence type="ECO:0000256" key="3">
    <source>
        <dbReference type="ARBA" id="ARBA00022475"/>
    </source>
</evidence>
<dbReference type="CDD" id="cd17477">
    <property type="entry name" value="MFS_YcaD_like"/>
    <property type="match status" value="1"/>
</dbReference>
<keyword evidence="10" id="KW-1185">Reference proteome</keyword>
<dbReference type="EMBL" id="AVPG01000003">
    <property type="protein sequence ID" value="KGX88167.1"/>
    <property type="molecule type" value="Genomic_DNA"/>
</dbReference>
<dbReference type="PROSITE" id="PS50850">
    <property type="entry name" value="MFS"/>
    <property type="match status" value="1"/>
</dbReference>
<dbReference type="eggNOG" id="COG2814">
    <property type="taxonomic scope" value="Bacteria"/>
</dbReference>
<dbReference type="PROSITE" id="PS00216">
    <property type="entry name" value="SUGAR_TRANSPORT_1"/>
    <property type="match status" value="1"/>
</dbReference>
<feature type="transmembrane region" description="Helical" evidence="7">
    <location>
        <begin position="132"/>
        <end position="153"/>
    </location>
</feature>
<dbReference type="PANTHER" id="PTHR23521:SF2">
    <property type="entry name" value="TRANSPORTER MFS SUPERFAMILY"/>
    <property type="match status" value="1"/>
</dbReference>
<gene>
    <name evidence="9" type="ORF">N784_10530</name>
</gene>
<keyword evidence="5 7" id="KW-1133">Transmembrane helix</keyword>
<accession>A0A0A5HX04</accession>
<comment type="caution">
    <text evidence="9">The sequence shown here is derived from an EMBL/GenBank/DDBJ whole genome shotgun (WGS) entry which is preliminary data.</text>
</comment>
<dbReference type="SUPFAM" id="SSF103473">
    <property type="entry name" value="MFS general substrate transporter"/>
    <property type="match status" value="1"/>
</dbReference>
<feature type="transmembrane region" description="Helical" evidence="7">
    <location>
        <begin position="199"/>
        <end position="219"/>
    </location>
</feature>
<dbReference type="InterPro" id="IPR020846">
    <property type="entry name" value="MFS_dom"/>
</dbReference>
<feature type="transmembrane region" description="Helical" evidence="7">
    <location>
        <begin position="38"/>
        <end position="56"/>
    </location>
</feature>
<dbReference type="AlphaFoldDB" id="A0A0A5HX04"/>
<dbReference type="GO" id="GO:0005886">
    <property type="term" value="C:plasma membrane"/>
    <property type="evidence" value="ECO:0007669"/>
    <property type="project" value="UniProtKB-SubCell"/>
</dbReference>
<evidence type="ECO:0000259" key="8">
    <source>
        <dbReference type="PROSITE" id="PS50850"/>
    </source>
</evidence>
<keyword evidence="6 7" id="KW-0472">Membrane</keyword>
<proteinExistence type="predicted"/>
<organism evidence="9 10">
    <name type="scientific">Pontibacillus litoralis JSM 072002</name>
    <dbReference type="NCBI Taxonomy" id="1385512"/>
    <lineage>
        <taxon>Bacteria</taxon>
        <taxon>Bacillati</taxon>
        <taxon>Bacillota</taxon>
        <taxon>Bacilli</taxon>
        <taxon>Bacillales</taxon>
        <taxon>Bacillaceae</taxon>
        <taxon>Pontibacillus</taxon>
    </lineage>
</organism>
<keyword evidence="2" id="KW-0813">Transport</keyword>
<feature type="transmembrane region" description="Helical" evidence="7">
    <location>
        <begin position="295"/>
        <end position="314"/>
    </location>
</feature>
<dbReference type="InterPro" id="IPR011701">
    <property type="entry name" value="MFS"/>
</dbReference>
<dbReference type="STRING" id="1385512.N784_10530"/>
<feature type="transmembrane region" description="Helical" evidence="7">
    <location>
        <begin position="159"/>
        <end position="178"/>
    </location>
</feature>
<dbReference type="InterPro" id="IPR047200">
    <property type="entry name" value="MFS_YcaD-like"/>
</dbReference>
<dbReference type="Pfam" id="PF00083">
    <property type="entry name" value="Sugar_tr"/>
    <property type="match status" value="1"/>
</dbReference>
<evidence type="ECO:0000256" key="6">
    <source>
        <dbReference type="ARBA" id="ARBA00023136"/>
    </source>
</evidence>
<dbReference type="InterPro" id="IPR005828">
    <property type="entry name" value="MFS_sugar_transport-like"/>
</dbReference>
<evidence type="ECO:0000256" key="4">
    <source>
        <dbReference type="ARBA" id="ARBA00022692"/>
    </source>
</evidence>
<dbReference type="PANTHER" id="PTHR23521">
    <property type="entry name" value="TRANSPORTER MFS SUPERFAMILY"/>
    <property type="match status" value="1"/>
</dbReference>